<proteinExistence type="predicted"/>
<gene>
    <name evidence="1" type="ORF">PAMC26577_00945</name>
</gene>
<reference evidence="1 2" key="1">
    <citation type="submission" date="2017-03" db="EMBL/GenBank/DDBJ databases">
        <title>Genome analysis of strain PAMC 26577.</title>
        <authorList>
            <person name="Oh H.-M."/>
            <person name="Yang J.-A."/>
        </authorList>
    </citation>
    <scope>NUCLEOTIDE SEQUENCE [LARGE SCALE GENOMIC DNA]</scope>
    <source>
        <strain evidence="1 2">PAMC 26577</strain>
    </source>
</reference>
<organism evidence="1 2">
    <name type="scientific">Caballeronia sordidicola</name>
    <name type="common">Burkholderia sordidicola</name>
    <dbReference type="NCBI Taxonomy" id="196367"/>
    <lineage>
        <taxon>Bacteria</taxon>
        <taxon>Pseudomonadati</taxon>
        <taxon>Pseudomonadota</taxon>
        <taxon>Betaproteobacteria</taxon>
        <taxon>Burkholderiales</taxon>
        <taxon>Burkholderiaceae</taxon>
        <taxon>Caballeronia</taxon>
    </lineage>
</organism>
<dbReference type="EMBL" id="NBTZ01000009">
    <property type="protein sequence ID" value="OTP79462.1"/>
    <property type="molecule type" value="Genomic_DNA"/>
</dbReference>
<protein>
    <submittedName>
        <fullName evidence="1">Uncharacterized protein</fullName>
    </submittedName>
</protein>
<name>A0A242N786_CABSO</name>
<evidence type="ECO:0000313" key="2">
    <source>
        <dbReference type="Proteomes" id="UP000195221"/>
    </source>
</evidence>
<accession>A0A242N786</accession>
<evidence type="ECO:0000313" key="1">
    <source>
        <dbReference type="EMBL" id="OTP79462.1"/>
    </source>
</evidence>
<dbReference type="AlphaFoldDB" id="A0A242N786"/>
<comment type="caution">
    <text evidence="1">The sequence shown here is derived from an EMBL/GenBank/DDBJ whole genome shotgun (WGS) entry which is preliminary data.</text>
</comment>
<dbReference type="Proteomes" id="UP000195221">
    <property type="component" value="Unassembled WGS sequence"/>
</dbReference>
<sequence>MGVPNAYEQMADAFNGISYSSMRFRMLGYIPAPVMPTQTESAFWLVWSPTGHKSPSFRHPSIRAATTEAERLATAHPGQLFVVLEPVAARRVDSMIRTQYVGGTVGEPPF</sequence>